<feature type="transmembrane region" description="Helical" evidence="8">
    <location>
        <begin position="239"/>
        <end position="257"/>
    </location>
</feature>
<protein>
    <recommendedName>
        <fullName evidence="9">Glycosyltransferase RgtA/B/C/D-like domain-containing protein</fullName>
    </recommendedName>
</protein>
<keyword evidence="6 8" id="KW-1133">Transmembrane helix</keyword>
<dbReference type="PANTHER" id="PTHR33908">
    <property type="entry name" value="MANNOSYLTRANSFERASE YKCB-RELATED"/>
    <property type="match status" value="1"/>
</dbReference>
<evidence type="ECO:0000256" key="4">
    <source>
        <dbReference type="ARBA" id="ARBA00022679"/>
    </source>
</evidence>
<keyword evidence="4" id="KW-0808">Transferase</keyword>
<feature type="transmembrane region" description="Helical" evidence="8">
    <location>
        <begin position="169"/>
        <end position="187"/>
    </location>
</feature>
<feature type="transmembrane region" description="Helical" evidence="8">
    <location>
        <begin position="339"/>
        <end position="361"/>
    </location>
</feature>
<keyword evidence="5 8" id="KW-0812">Transmembrane</keyword>
<name>A0ABR7MMQ8_9BACT</name>
<evidence type="ECO:0000256" key="2">
    <source>
        <dbReference type="ARBA" id="ARBA00022475"/>
    </source>
</evidence>
<evidence type="ECO:0000256" key="3">
    <source>
        <dbReference type="ARBA" id="ARBA00022676"/>
    </source>
</evidence>
<feature type="transmembrane region" description="Helical" evidence="8">
    <location>
        <begin position="399"/>
        <end position="417"/>
    </location>
</feature>
<organism evidence="10 11">
    <name type="scientific">Hymenobacter citatus</name>
    <dbReference type="NCBI Taxonomy" id="2763506"/>
    <lineage>
        <taxon>Bacteria</taxon>
        <taxon>Pseudomonadati</taxon>
        <taxon>Bacteroidota</taxon>
        <taxon>Cytophagia</taxon>
        <taxon>Cytophagales</taxon>
        <taxon>Hymenobacteraceae</taxon>
        <taxon>Hymenobacter</taxon>
    </lineage>
</organism>
<sequence>MSVFLSAVLVRAQHRHFRTLSVGGFFGLLLLLGLWLHRDYGVSADEPNNHLNGLVQIKYVAQLFFPEKVQQQPSAALIPDIRQFKDSDHGVAFELPLAVLSFVFTHNDSRAFYFMRHLCNFFVFVLGVYALYTLARWYLRDWRWGLLAAVLLVLSPRFFAEAFYNSKDIVFMACFAMSMATLVYAWQRPTTARILLHALATALAVDVRAQGVLLFLFSLPLLLLANPLATVRQNPLKTATLYVGASLALIVAGWPYLWSLSFAELWQASDKISHYPWSGPVLYLGHVFRVPTEQLPWHYIPVWLFVTTPVTYSLAAGLGIIGAILAITRTQHLPLQRCINLLTLLWLLLPLGIVIVFHPILYNGWRHLYFIYPAFILLAVHGLKLLYQAAKSAALFWRVVAPVLLLITGAEAGYTLWRMAKAHPYENVYFSFLSPQKAEQLFELDYWGLSYREGLEWVLAHDTTQTITFCGKGGYLENNSLLLPVEQRARLLFIPSDTYASPSAKARYFLTAYHYYGGKPQHYPVDPGQEVYTIYADGLRIFSVFRR</sequence>
<evidence type="ECO:0000313" key="10">
    <source>
        <dbReference type="EMBL" id="MBC6612367.1"/>
    </source>
</evidence>
<feature type="transmembrane region" description="Helical" evidence="8">
    <location>
        <begin position="207"/>
        <end position="227"/>
    </location>
</feature>
<comment type="caution">
    <text evidence="10">The sequence shown here is derived from an EMBL/GenBank/DDBJ whole genome shotgun (WGS) entry which is preliminary data.</text>
</comment>
<keyword evidence="11" id="KW-1185">Reference proteome</keyword>
<feature type="domain" description="Glycosyltransferase RgtA/B/C/D-like" evidence="9">
    <location>
        <begin position="118"/>
        <end position="252"/>
    </location>
</feature>
<evidence type="ECO:0000256" key="5">
    <source>
        <dbReference type="ARBA" id="ARBA00022692"/>
    </source>
</evidence>
<evidence type="ECO:0000313" key="11">
    <source>
        <dbReference type="Proteomes" id="UP000622017"/>
    </source>
</evidence>
<keyword evidence="3" id="KW-0328">Glycosyltransferase</keyword>
<feature type="transmembrane region" description="Helical" evidence="8">
    <location>
        <begin position="367"/>
        <end position="387"/>
    </location>
</feature>
<feature type="transmembrane region" description="Helical" evidence="8">
    <location>
        <begin position="20"/>
        <end position="37"/>
    </location>
</feature>
<evidence type="ECO:0000256" key="1">
    <source>
        <dbReference type="ARBA" id="ARBA00004651"/>
    </source>
</evidence>
<proteinExistence type="predicted"/>
<keyword evidence="7 8" id="KW-0472">Membrane</keyword>
<feature type="transmembrane region" description="Helical" evidence="8">
    <location>
        <begin position="118"/>
        <end position="138"/>
    </location>
</feature>
<evidence type="ECO:0000256" key="8">
    <source>
        <dbReference type="SAM" id="Phobius"/>
    </source>
</evidence>
<dbReference type="InterPro" id="IPR050297">
    <property type="entry name" value="LipidA_mod_glycosyltrf_83"/>
</dbReference>
<comment type="subcellular location">
    <subcellularLocation>
        <location evidence="1">Cell membrane</location>
        <topology evidence="1">Multi-pass membrane protein</topology>
    </subcellularLocation>
</comment>
<evidence type="ECO:0000256" key="7">
    <source>
        <dbReference type="ARBA" id="ARBA00023136"/>
    </source>
</evidence>
<gene>
    <name evidence="10" type="ORF">H8B15_15685</name>
</gene>
<dbReference type="EMBL" id="JACSCY010000013">
    <property type="protein sequence ID" value="MBC6612367.1"/>
    <property type="molecule type" value="Genomic_DNA"/>
</dbReference>
<reference evidence="10 11" key="1">
    <citation type="submission" date="2020-08" db="EMBL/GenBank/DDBJ databases">
        <title>Hymenobacter sp.</title>
        <authorList>
            <person name="Kim M.K."/>
        </authorList>
    </citation>
    <scope>NUCLEOTIDE SEQUENCE [LARGE SCALE GENOMIC DNA]</scope>
    <source>
        <strain evidence="10 11">BT507</strain>
    </source>
</reference>
<evidence type="ECO:0000256" key="6">
    <source>
        <dbReference type="ARBA" id="ARBA00022989"/>
    </source>
</evidence>
<feature type="transmembrane region" description="Helical" evidence="8">
    <location>
        <begin position="302"/>
        <end position="327"/>
    </location>
</feature>
<dbReference type="PANTHER" id="PTHR33908:SF11">
    <property type="entry name" value="MEMBRANE PROTEIN"/>
    <property type="match status" value="1"/>
</dbReference>
<feature type="transmembrane region" description="Helical" evidence="8">
    <location>
        <begin position="144"/>
        <end position="160"/>
    </location>
</feature>
<evidence type="ECO:0000259" key="9">
    <source>
        <dbReference type="Pfam" id="PF13231"/>
    </source>
</evidence>
<dbReference type="Pfam" id="PF13231">
    <property type="entry name" value="PMT_2"/>
    <property type="match status" value="1"/>
</dbReference>
<accession>A0ABR7MMQ8</accession>
<dbReference type="Proteomes" id="UP000622017">
    <property type="component" value="Unassembled WGS sequence"/>
</dbReference>
<dbReference type="InterPro" id="IPR038731">
    <property type="entry name" value="RgtA/B/C-like"/>
</dbReference>
<keyword evidence="2" id="KW-1003">Cell membrane</keyword>